<protein>
    <recommendedName>
        <fullName evidence="11">Carbamoyl phosphate synthase small chain</fullName>
        <ecNumber evidence="11">6.3.5.5</ecNumber>
    </recommendedName>
    <alternativeName>
        <fullName evidence="11">Carbamoyl phosphate synthetase glutamine chain</fullName>
    </alternativeName>
</protein>
<dbReference type="SUPFAM" id="SSF52317">
    <property type="entry name" value="Class I glutamine amidotransferase-like"/>
    <property type="match status" value="1"/>
</dbReference>
<feature type="binding site" evidence="11">
    <location>
        <position position="250"/>
    </location>
    <ligand>
        <name>L-glutamine</name>
        <dbReference type="ChEBI" id="CHEBI:58359"/>
    </ligand>
</feature>
<comment type="catalytic activity">
    <reaction evidence="10 11">
        <text>L-glutamine + H2O = L-glutamate + NH4(+)</text>
        <dbReference type="Rhea" id="RHEA:15889"/>
        <dbReference type="ChEBI" id="CHEBI:15377"/>
        <dbReference type="ChEBI" id="CHEBI:28938"/>
        <dbReference type="ChEBI" id="CHEBI:29985"/>
        <dbReference type="ChEBI" id="CHEBI:58359"/>
    </reaction>
</comment>
<dbReference type="SMART" id="SM01097">
    <property type="entry name" value="CPSase_sm_chain"/>
    <property type="match status" value="1"/>
</dbReference>
<comment type="pathway">
    <text evidence="1 11">Pyrimidine metabolism; UMP biosynthesis via de novo pathway; (S)-dihydroorotate from bicarbonate: step 1/3.</text>
</comment>
<evidence type="ECO:0000256" key="4">
    <source>
        <dbReference type="ARBA" id="ARBA00022598"/>
    </source>
</evidence>
<dbReference type="UniPathway" id="UPA00070">
    <property type="reaction ID" value="UER00115"/>
</dbReference>
<dbReference type="OrthoDB" id="9804328at2"/>
<dbReference type="PROSITE" id="PS51273">
    <property type="entry name" value="GATASE_TYPE_1"/>
    <property type="match status" value="1"/>
</dbReference>
<dbReference type="STRING" id="86416.Clopa_1631"/>
<evidence type="ECO:0000256" key="9">
    <source>
        <dbReference type="ARBA" id="ARBA00048816"/>
    </source>
</evidence>
<keyword evidence="7 11" id="KW-0315">Glutamine amidotransferase</keyword>
<dbReference type="PANTHER" id="PTHR43418">
    <property type="entry name" value="MULTIFUNCTIONAL TRYPTOPHAN BIOSYNTHESIS PROTEIN-RELATED"/>
    <property type="match status" value="1"/>
</dbReference>
<dbReference type="InterPro" id="IPR036480">
    <property type="entry name" value="CarbP_synth_ssu_N_sf"/>
</dbReference>
<keyword evidence="6 11" id="KW-0067">ATP-binding</keyword>
<evidence type="ECO:0000256" key="10">
    <source>
        <dbReference type="ARBA" id="ARBA00049285"/>
    </source>
</evidence>
<feature type="active site" evidence="11">
    <location>
        <position position="333"/>
    </location>
</feature>
<accession>R4K0F0</accession>
<dbReference type="UniPathway" id="UPA00068">
    <property type="reaction ID" value="UER00171"/>
</dbReference>
<dbReference type="InterPro" id="IPR006274">
    <property type="entry name" value="CarbamoylP_synth_ssu"/>
</dbReference>
<evidence type="ECO:0000259" key="12">
    <source>
        <dbReference type="SMART" id="SM01097"/>
    </source>
</evidence>
<dbReference type="PRINTS" id="PR00097">
    <property type="entry name" value="ANTSNTHASEII"/>
</dbReference>
<evidence type="ECO:0000256" key="11">
    <source>
        <dbReference type="HAMAP-Rule" id="MF_01209"/>
    </source>
</evidence>
<evidence type="ECO:0000256" key="2">
    <source>
        <dbReference type="ARBA" id="ARBA00005077"/>
    </source>
</evidence>
<keyword evidence="11" id="KW-0028">Amino-acid biosynthesis</keyword>
<feature type="binding site" evidence="11">
    <location>
        <position position="247"/>
    </location>
    <ligand>
        <name>L-glutamine</name>
        <dbReference type="ChEBI" id="CHEBI:58359"/>
    </ligand>
</feature>
<dbReference type="AlphaFoldDB" id="R4K0F0"/>
<keyword evidence="5 11" id="KW-0547">Nucleotide-binding</keyword>
<keyword evidence="4 11" id="KW-0436">Ligase</keyword>
<evidence type="ECO:0000256" key="3">
    <source>
        <dbReference type="ARBA" id="ARBA00007800"/>
    </source>
</evidence>
<keyword evidence="8 11" id="KW-0665">Pyrimidine biosynthesis</keyword>
<evidence type="ECO:0000313" key="13">
    <source>
        <dbReference type="EMBL" id="AGK96557.1"/>
    </source>
</evidence>
<keyword evidence="14" id="KW-1185">Reference proteome</keyword>
<feature type="binding site" evidence="11">
    <location>
        <position position="290"/>
    </location>
    <ligand>
        <name>L-glutamine</name>
        <dbReference type="ChEBI" id="CHEBI:58359"/>
    </ligand>
</feature>
<dbReference type="Gene3D" id="3.50.30.20">
    <property type="entry name" value="Carbamoyl-phosphate synthase small subunit, N-terminal domain"/>
    <property type="match status" value="1"/>
</dbReference>
<dbReference type="GO" id="GO:0006207">
    <property type="term" value="P:'de novo' pyrimidine nucleobase biosynthetic process"/>
    <property type="evidence" value="ECO:0007669"/>
    <property type="project" value="InterPro"/>
</dbReference>
<dbReference type="Proteomes" id="UP000013523">
    <property type="component" value="Chromosome"/>
</dbReference>
<evidence type="ECO:0000256" key="7">
    <source>
        <dbReference type="ARBA" id="ARBA00022962"/>
    </source>
</evidence>
<dbReference type="GO" id="GO:0006541">
    <property type="term" value="P:glutamine metabolic process"/>
    <property type="evidence" value="ECO:0007669"/>
    <property type="project" value="InterPro"/>
</dbReference>
<dbReference type="InterPro" id="IPR017926">
    <property type="entry name" value="GATASE"/>
</dbReference>
<evidence type="ECO:0000313" key="14">
    <source>
        <dbReference type="Proteomes" id="UP000013523"/>
    </source>
</evidence>
<gene>
    <name evidence="11" type="primary">carA</name>
    <name evidence="13" type="ORF">Clopa_1631</name>
</gene>
<dbReference type="EMBL" id="CP003261">
    <property type="protein sequence ID" value="AGK96557.1"/>
    <property type="molecule type" value="Genomic_DNA"/>
</dbReference>
<feature type="binding site" evidence="11">
    <location>
        <position position="45"/>
    </location>
    <ligand>
        <name>L-glutamine</name>
        <dbReference type="ChEBI" id="CHEBI:58359"/>
    </ligand>
</feature>
<comment type="catalytic activity">
    <reaction evidence="9 11">
        <text>hydrogencarbonate + L-glutamine + 2 ATP + H2O = carbamoyl phosphate + L-glutamate + 2 ADP + phosphate + 2 H(+)</text>
        <dbReference type="Rhea" id="RHEA:18633"/>
        <dbReference type="ChEBI" id="CHEBI:15377"/>
        <dbReference type="ChEBI" id="CHEBI:15378"/>
        <dbReference type="ChEBI" id="CHEBI:17544"/>
        <dbReference type="ChEBI" id="CHEBI:29985"/>
        <dbReference type="ChEBI" id="CHEBI:30616"/>
        <dbReference type="ChEBI" id="CHEBI:43474"/>
        <dbReference type="ChEBI" id="CHEBI:58228"/>
        <dbReference type="ChEBI" id="CHEBI:58359"/>
        <dbReference type="ChEBI" id="CHEBI:456216"/>
        <dbReference type="EC" id="6.3.5.5"/>
    </reaction>
</comment>
<name>R4K0F0_CLOPA</name>
<dbReference type="FunFam" id="3.50.30.20:FF:000001">
    <property type="entry name" value="Carbamoyl-phosphate synthase small chain"/>
    <property type="match status" value="1"/>
</dbReference>
<dbReference type="GO" id="GO:0004088">
    <property type="term" value="F:carbamoyl-phosphate synthase (glutamine-hydrolyzing) activity"/>
    <property type="evidence" value="ECO:0007669"/>
    <property type="project" value="UniProtKB-UniRule"/>
</dbReference>
<keyword evidence="11" id="KW-0055">Arginine biosynthesis</keyword>
<evidence type="ECO:0000256" key="1">
    <source>
        <dbReference type="ARBA" id="ARBA00004812"/>
    </source>
</evidence>
<feature type="region of interest" description="CPSase" evidence="11">
    <location>
        <begin position="1"/>
        <end position="170"/>
    </location>
</feature>
<comment type="function">
    <text evidence="11">Small subunit of the glutamine-dependent carbamoyl phosphate synthetase (CPSase). CPSase catalyzes the formation of carbamoyl phosphate from the ammonia moiety of glutamine, carbonate, and phosphate donated by ATP, constituting the first step of 2 biosynthetic pathways, one leading to arginine and/or urea and the other to pyrimidine nucleotides. The small subunit (glutamine amidotransferase) binds and cleaves glutamine to supply the large subunit with the substrate ammonia.</text>
</comment>
<dbReference type="KEGG" id="cpas:Clopa_1631"/>
<comment type="similarity">
    <text evidence="3 11">Belongs to the CarA family.</text>
</comment>
<organism evidence="13 14">
    <name type="scientific">Clostridium pasteurianum BC1</name>
    <dbReference type="NCBI Taxonomy" id="86416"/>
    <lineage>
        <taxon>Bacteria</taxon>
        <taxon>Bacillati</taxon>
        <taxon>Bacillota</taxon>
        <taxon>Clostridia</taxon>
        <taxon>Eubacteriales</taxon>
        <taxon>Clostridiaceae</taxon>
        <taxon>Clostridium</taxon>
    </lineage>
</organism>
<dbReference type="MEROPS" id="C26.963"/>
<dbReference type="HAMAP" id="MF_01209">
    <property type="entry name" value="CPSase_S_chain"/>
    <property type="match status" value="1"/>
</dbReference>
<dbReference type="PANTHER" id="PTHR43418:SF7">
    <property type="entry name" value="CARBAMOYL-PHOSPHATE SYNTHASE SMALL CHAIN"/>
    <property type="match status" value="1"/>
</dbReference>
<dbReference type="GO" id="GO:0006526">
    <property type="term" value="P:L-arginine biosynthetic process"/>
    <property type="evidence" value="ECO:0007669"/>
    <property type="project" value="UniProtKB-UniRule"/>
</dbReference>
<comment type="pathway">
    <text evidence="2 11">Amino-acid biosynthesis; L-arginine biosynthesis; carbamoyl phosphate from bicarbonate: step 1/1.</text>
</comment>
<dbReference type="NCBIfam" id="TIGR01368">
    <property type="entry name" value="CPSaseIIsmall"/>
    <property type="match status" value="1"/>
</dbReference>
<feature type="domain" description="Carbamoyl-phosphate synthase small subunit N-terminal" evidence="12">
    <location>
        <begin position="1"/>
        <end position="131"/>
    </location>
</feature>
<dbReference type="GO" id="GO:0044205">
    <property type="term" value="P:'de novo' UMP biosynthetic process"/>
    <property type="evidence" value="ECO:0007669"/>
    <property type="project" value="UniProtKB-UniRule"/>
</dbReference>
<feature type="active site" evidence="11">
    <location>
        <position position="331"/>
    </location>
</feature>
<comment type="subunit">
    <text evidence="11">Composed of two chains; the small (or glutamine) chain promotes the hydrolysis of glutamine to ammonia, which is used by the large (or ammonia) chain to synthesize carbamoyl phosphate. Tetramer of heterodimers (alpha,beta)4.</text>
</comment>
<reference evidence="13 14" key="1">
    <citation type="submission" date="2012-01" db="EMBL/GenBank/DDBJ databases">
        <title>Complete sequence of chromosome of Clostridium pasteurianum BC1.</title>
        <authorList>
            <consortium name="US DOE Joint Genome Institute"/>
            <person name="Lucas S."/>
            <person name="Han J."/>
            <person name="Lapidus A."/>
            <person name="Cheng J.-F."/>
            <person name="Goodwin L."/>
            <person name="Pitluck S."/>
            <person name="Peters L."/>
            <person name="Mikhailova N."/>
            <person name="Teshima H."/>
            <person name="Detter J.C."/>
            <person name="Han C."/>
            <person name="Tapia R."/>
            <person name="Land M."/>
            <person name="Hauser L."/>
            <person name="Kyrpides N."/>
            <person name="Ivanova N."/>
            <person name="Pagani I."/>
            <person name="Dunn J."/>
            <person name="Taghavi S."/>
            <person name="Francis A."/>
            <person name="van der Lelie D."/>
            <person name="Woyke T."/>
        </authorList>
    </citation>
    <scope>NUCLEOTIDE SEQUENCE [LARGE SCALE GENOMIC DNA]</scope>
    <source>
        <strain evidence="13 14">BC1</strain>
    </source>
</reference>
<dbReference type="PRINTS" id="PR00099">
    <property type="entry name" value="CPSGATASE"/>
</dbReference>
<evidence type="ECO:0000256" key="6">
    <source>
        <dbReference type="ARBA" id="ARBA00022840"/>
    </source>
</evidence>
<feature type="active site" description="Nucleophile" evidence="11">
    <location>
        <position position="246"/>
    </location>
</feature>
<dbReference type="InterPro" id="IPR002474">
    <property type="entry name" value="CarbamoylP_synth_ssu_N"/>
</dbReference>
<dbReference type="GO" id="GO:0004359">
    <property type="term" value="F:glutaminase activity"/>
    <property type="evidence" value="ECO:0007669"/>
    <property type="project" value="RHEA"/>
</dbReference>
<dbReference type="CDD" id="cd01744">
    <property type="entry name" value="GATase1_CPSase"/>
    <property type="match status" value="1"/>
</dbReference>
<dbReference type="HOGENOM" id="CLU_035901_2_1_9"/>
<dbReference type="Pfam" id="PF00117">
    <property type="entry name" value="GATase"/>
    <property type="match status" value="1"/>
</dbReference>
<sequence>MKGILYLEDGTIYKGDGFGKIGTSVGELVFNTCMTGYQEVLTDPSYAGQIINMTYPLIGNYGTNSFENESEKVYAKGFVVKSVSNNPSNYMNEASLDEMLKNMNVVGIYNVDTRAITKRIRNVGSMKCVISNEEFSLEKLKEIMNSTELSKSYVEEVSPNEIKHIPGTGFKVALMDFGAKQNIIENLKQRNCDITIFPYNATYNDIMEIKPDGLFLSNGPGDPKAIPETVETVKHLMKSLPTFGICLGHQILALAVGGDTYKLKFGHRGGNHGIYDIERDKAYITSQNHGYAVDEKSIENKGMIVTHRNLNDNTVEGMKHKSLPVFSVQFHPEGAPGPIDTAYLFDKFLTIMDGSINDEAI</sequence>
<dbReference type="Pfam" id="PF00988">
    <property type="entry name" value="CPSase_sm_chain"/>
    <property type="match status" value="1"/>
</dbReference>
<dbReference type="PATRIC" id="fig|86416.3.peg.1606"/>
<dbReference type="EC" id="6.3.5.5" evidence="11"/>
<dbReference type="InterPro" id="IPR029062">
    <property type="entry name" value="Class_I_gatase-like"/>
</dbReference>
<dbReference type="eggNOG" id="COG0505">
    <property type="taxonomic scope" value="Bacteria"/>
</dbReference>
<evidence type="ECO:0000256" key="8">
    <source>
        <dbReference type="ARBA" id="ARBA00022975"/>
    </source>
</evidence>
<dbReference type="Gene3D" id="3.40.50.880">
    <property type="match status" value="1"/>
</dbReference>
<dbReference type="InterPro" id="IPR035686">
    <property type="entry name" value="CPSase_GATase1"/>
</dbReference>
<feature type="binding site" evidence="11">
    <location>
        <position position="288"/>
    </location>
    <ligand>
        <name>L-glutamine</name>
        <dbReference type="ChEBI" id="CHEBI:58359"/>
    </ligand>
</feature>
<dbReference type="InterPro" id="IPR050472">
    <property type="entry name" value="Anth_synth/Amidotransfase"/>
</dbReference>
<dbReference type="RefSeq" id="WP_015614876.1">
    <property type="nucleotide sequence ID" value="NC_021182.1"/>
</dbReference>
<feature type="binding site" evidence="11">
    <location>
        <position position="221"/>
    </location>
    <ligand>
        <name>L-glutamine</name>
        <dbReference type="ChEBI" id="CHEBI:58359"/>
    </ligand>
</feature>
<evidence type="ECO:0000256" key="5">
    <source>
        <dbReference type="ARBA" id="ARBA00022741"/>
    </source>
</evidence>
<dbReference type="PRINTS" id="PR00096">
    <property type="entry name" value="GATASE"/>
</dbReference>
<dbReference type="GO" id="GO:0005524">
    <property type="term" value="F:ATP binding"/>
    <property type="evidence" value="ECO:0007669"/>
    <property type="project" value="UniProtKB-UniRule"/>
</dbReference>
<dbReference type="SUPFAM" id="SSF52021">
    <property type="entry name" value="Carbamoyl phosphate synthetase, small subunit N-terminal domain"/>
    <property type="match status" value="1"/>
</dbReference>
<feature type="binding site" evidence="11">
    <location>
        <position position="219"/>
    </location>
    <ligand>
        <name>L-glutamine</name>
        <dbReference type="ChEBI" id="CHEBI:58359"/>
    </ligand>
</feature>
<feature type="binding site" evidence="11">
    <location>
        <position position="291"/>
    </location>
    <ligand>
        <name>L-glutamine</name>
        <dbReference type="ChEBI" id="CHEBI:58359"/>
    </ligand>
</feature>
<proteinExistence type="inferred from homology"/>
<dbReference type="NCBIfam" id="NF009475">
    <property type="entry name" value="PRK12838.1"/>
    <property type="match status" value="1"/>
</dbReference>